<evidence type="ECO:0000313" key="2">
    <source>
        <dbReference type="Proteomes" id="UP001597106"/>
    </source>
</evidence>
<organism evidence="1 2">
    <name type="scientific">Methylophilus glucosoxydans</name>
    <dbReference type="NCBI Taxonomy" id="752553"/>
    <lineage>
        <taxon>Bacteria</taxon>
        <taxon>Pseudomonadati</taxon>
        <taxon>Pseudomonadota</taxon>
        <taxon>Betaproteobacteria</taxon>
        <taxon>Nitrosomonadales</taxon>
        <taxon>Methylophilaceae</taxon>
        <taxon>Methylophilus</taxon>
    </lineage>
</organism>
<comment type="caution">
    <text evidence="1">The sequence shown here is derived from an EMBL/GenBank/DDBJ whole genome shotgun (WGS) entry which is preliminary data.</text>
</comment>
<evidence type="ECO:0000313" key="1">
    <source>
        <dbReference type="EMBL" id="MFD0929460.1"/>
    </source>
</evidence>
<gene>
    <name evidence="1" type="ORF">ACFQ1T_06665</name>
</gene>
<accession>A0ABW3GIC1</accession>
<dbReference type="Proteomes" id="UP001597106">
    <property type="component" value="Unassembled WGS sequence"/>
</dbReference>
<proteinExistence type="predicted"/>
<reference evidence="2" key="1">
    <citation type="journal article" date="2019" name="Int. J. Syst. Evol. Microbiol.">
        <title>The Global Catalogue of Microorganisms (GCM) 10K type strain sequencing project: providing services to taxonomists for standard genome sequencing and annotation.</title>
        <authorList>
            <consortium name="The Broad Institute Genomics Platform"/>
            <consortium name="The Broad Institute Genome Sequencing Center for Infectious Disease"/>
            <person name="Wu L."/>
            <person name="Ma J."/>
        </authorList>
    </citation>
    <scope>NUCLEOTIDE SEQUENCE [LARGE SCALE GENOMIC DNA]</scope>
    <source>
        <strain evidence="2">CCUG 59685</strain>
    </source>
</reference>
<name>A0ABW3GIC1_9PROT</name>
<sequence length="67" mass="7483">MAIFYISAWQGAPDASERVWETNVLALSVEEAYRLGRSRLAAEQPDWDLTKLTLLAEGDSVTKSIEI</sequence>
<keyword evidence="2" id="KW-1185">Reference proteome</keyword>
<dbReference type="RefSeq" id="WP_194748506.1">
    <property type="nucleotide sequence ID" value="NZ_JBHTJW010000002.1"/>
</dbReference>
<protein>
    <submittedName>
        <fullName evidence="1">Uncharacterized protein</fullName>
    </submittedName>
</protein>
<dbReference type="EMBL" id="JBHTJW010000002">
    <property type="protein sequence ID" value="MFD0929460.1"/>
    <property type="molecule type" value="Genomic_DNA"/>
</dbReference>